<reference evidence="2" key="2">
    <citation type="submission" date="2020-05" db="UniProtKB">
        <authorList>
            <consortium name="EnsemblMetazoa"/>
        </authorList>
    </citation>
    <scope>IDENTIFICATION</scope>
    <source>
        <strain evidence="2">WRAIR2</strain>
    </source>
</reference>
<proteinExistence type="predicted"/>
<organism evidence="2 3">
    <name type="scientific">Anopheles dirus</name>
    <dbReference type="NCBI Taxonomy" id="7168"/>
    <lineage>
        <taxon>Eukaryota</taxon>
        <taxon>Metazoa</taxon>
        <taxon>Ecdysozoa</taxon>
        <taxon>Arthropoda</taxon>
        <taxon>Hexapoda</taxon>
        <taxon>Insecta</taxon>
        <taxon>Pterygota</taxon>
        <taxon>Neoptera</taxon>
        <taxon>Endopterygota</taxon>
        <taxon>Diptera</taxon>
        <taxon>Nematocera</taxon>
        <taxon>Culicoidea</taxon>
        <taxon>Culicidae</taxon>
        <taxon>Anophelinae</taxon>
        <taxon>Anopheles</taxon>
    </lineage>
</organism>
<dbReference type="EnsemblMetazoa" id="ADIR014602-RA">
    <property type="protein sequence ID" value="ADIR014602-PA"/>
    <property type="gene ID" value="ADIR014602"/>
</dbReference>
<reference evidence="3" key="1">
    <citation type="submission" date="2013-03" db="EMBL/GenBank/DDBJ databases">
        <title>The Genome Sequence of Anopheles dirus WRAIR2.</title>
        <authorList>
            <consortium name="The Broad Institute Genomics Platform"/>
            <person name="Neafsey D.E."/>
            <person name="Walton C."/>
            <person name="Walker B."/>
            <person name="Young S.K."/>
            <person name="Zeng Q."/>
            <person name="Gargeya S."/>
            <person name="Fitzgerald M."/>
            <person name="Haas B."/>
            <person name="Abouelleil A."/>
            <person name="Allen A.W."/>
            <person name="Alvarado L."/>
            <person name="Arachchi H.M."/>
            <person name="Berlin A.M."/>
            <person name="Chapman S.B."/>
            <person name="Gainer-Dewar J."/>
            <person name="Goldberg J."/>
            <person name="Griggs A."/>
            <person name="Gujja S."/>
            <person name="Hansen M."/>
            <person name="Howarth C."/>
            <person name="Imamovic A."/>
            <person name="Ireland A."/>
            <person name="Larimer J."/>
            <person name="McCowan C."/>
            <person name="Murphy C."/>
            <person name="Pearson M."/>
            <person name="Poon T.W."/>
            <person name="Priest M."/>
            <person name="Roberts A."/>
            <person name="Saif S."/>
            <person name="Shea T."/>
            <person name="Sisk P."/>
            <person name="Sykes S."/>
            <person name="Wortman J."/>
            <person name="Nusbaum C."/>
            <person name="Birren B."/>
        </authorList>
    </citation>
    <scope>NUCLEOTIDE SEQUENCE [LARGE SCALE GENOMIC DNA]</scope>
    <source>
        <strain evidence="3">WRAIR2</strain>
    </source>
</reference>
<keyword evidence="1" id="KW-0472">Membrane</keyword>
<keyword evidence="1" id="KW-1133">Transmembrane helix</keyword>
<name>A0A182NXM6_9DIPT</name>
<sequence>MDIWYNGLLVWMCTFCSLCILLYLCTVRANLKQWKGRFGQSLTLKPNPAGNLPVSVYVIEPDAKYGPCLVHLNYDNLIHSTKDDSRKKTQQPDHRNLHGSTIQLVCEDTI</sequence>
<dbReference type="AlphaFoldDB" id="A0A182NXM6"/>
<accession>A0A182NXM6</accession>
<evidence type="ECO:0000256" key="1">
    <source>
        <dbReference type="SAM" id="Phobius"/>
    </source>
</evidence>
<keyword evidence="3" id="KW-1185">Reference proteome</keyword>
<feature type="transmembrane region" description="Helical" evidence="1">
    <location>
        <begin position="6"/>
        <end position="27"/>
    </location>
</feature>
<evidence type="ECO:0000313" key="2">
    <source>
        <dbReference type="EnsemblMetazoa" id="ADIR014602-PA"/>
    </source>
</evidence>
<dbReference type="Proteomes" id="UP000075884">
    <property type="component" value="Unassembled WGS sequence"/>
</dbReference>
<dbReference type="VEuPathDB" id="VectorBase:ADIR014602"/>
<evidence type="ECO:0000313" key="3">
    <source>
        <dbReference type="Proteomes" id="UP000075884"/>
    </source>
</evidence>
<keyword evidence="1" id="KW-0812">Transmembrane</keyword>
<protein>
    <submittedName>
        <fullName evidence="2">Uncharacterized protein</fullName>
    </submittedName>
</protein>